<dbReference type="InterPro" id="IPR016186">
    <property type="entry name" value="C-type_lectin-like/link_sf"/>
</dbReference>
<dbReference type="InterPro" id="IPR050801">
    <property type="entry name" value="Ca-Dep_Lectins_ImmuneDev"/>
</dbReference>
<dbReference type="InterPro" id="IPR001304">
    <property type="entry name" value="C-type_lectin-like"/>
</dbReference>
<evidence type="ECO:0000313" key="4">
    <source>
        <dbReference type="Proteomes" id="UP001165740"/>
    </source>
</evidence>
<keyword evidence="1" id="KW-1015">Disulfide bond</keyword>
<feature type="chain" id="PRO_5040738236" evidence="2">
    <location>
        <begin position="32"/>
        <end position="184"/>
    </location>
</feature>
<dbReference type="RefSeq" id="XP_055884253.1">
    <property type="nucleotide sequence ID" value="XM_056028278.1"/>
</dbReference>
<dbReference type="Proteomes" id="UP001165740">
    <property type="component" value="Chromosome 5"/>
</dbReference>
<dbReference type="OrthoDB" id="6068836at2759"/>
<keyword evidence="4" id="KW-1185">Reference proteome</keyword>
<gene>
    <name evidence="5" type="primary">LOC129926148</name>
</gene>
<dbReference type="Pfam" id="PF00059">
    <property type="entry name" value="Lectin_C"/>
    <property type="match status" value="1"/>
</dbReference>
<reference evidence="5" key="1">
    <citation type="submission" date="2025-08" db="UniProtKB">
        <authorList>
            <consortium name="RefSeq"/>
        </authorList>
    </citation>
    <scope>IDENTIFICATION</scope>
</reference>
<dbReference type="AlphaFoldDB" id="A0A9W3AAQ0"/>
<dbReference type="SMART" id="SM00034">
    <property type="entry name" value="CLECT"/>
    <property type="match status" value="1"/>
</dbReference>
<accession>A0A9W3AAQ0</accession>
<dbReference type="Gene3D" id="3.10.100.10">
    <property type="entry name" value="Mannose-Binding Protein A, subunit A"/>
    <property type="match status" value="1"/>
</dbReference>
<proteinExistence type="predicted"/>
<dbReference type="GeneID" id="129926148"/>
<feature type="signal peptide" evidence="2">
    <location>
        <begin position="1"/>
        <end position="31"/>
    </location>
</feature>
<evidence type="ECO:0000259" key="3">
    <source>
        <dbReference type="PROSITE" id="PS50041"/>
    </source>
</evidence>
<dbReference type="InterPro" id="IPR016187">
    <property type="entry name" value="CTDL_fold"/>
</dbReference>
<protein>
    <submittedName>
        <fullName evidence="5">Hemolymph lipopolysaccharide-binding protein-like</fullName>
    </submittedName>
</protein>
<evidence type="ECO:0000313" key="5">
    <source>
        <dbReference type="RefSeq" id="XP_055884253.1"/>
    </source>
</evidence>
<feature type="domain" description="C-type lectin" evidence="3">
    <location>
        <begin position="66"/>
        <end position="179"/>
    </location>
</feature>
<name>A0A9W3AAQ0_BIOGL</name>
<dbReference type="PANTHER" id="PTHR22801">
    <property type="entry name" value="LITHOSTATHINE"/>
    <property type="match status" value="1"/>
</dbReference>
<organism evidence="4 5">
    <name type="scientific">Biomphalaria glabrata</name>
    <name type="common">Bloodfluke planorb</name>
    <name type="synonym">Freshwater snail</name>
    <dbReference type="NCBI Taxonomy" id="6526"/>
    <lineage>
        <taxon>Eukaryota</taxon>
        <taxon>Metazoa</taxon>
        <taxon>Spiralia</taxon>
        <taxon>Lophotrochozoa</taxon>
        <taxon>Mollusca</taxon>
        <taxon>Gastropoda</taxon>
        <taxon>Heterobranchia</taxon>
        <taxon>Euthyneura</taxon>
        <taxon>Panpulmonata</taxon>
        <taxon>Hygrophila</taxon>
        <taxon>Lymnaeoidea</taxon>
        <taxon>Planorbidae</taxon>
        <taxon>Biomphalaria</taxon>
    </lineage>
</organism>
<evidence type="ECO:0000256" key="1">
    <source>
        <dbReference type="ARBA" id="ARBA00023157"/>
    </source>
</evidence>
<dbReference type="PANTHER" id="PTHR22801:SF63">
    <property type="entry name" value="C-TYPE LECTIN DOMAIN-CONTAINING PROTEIN"/>
    <property type="match status" value="1"/>
</dbReference>
<sequence>MASSLLVFVLADEKMFLSILVLILCVTVVGAQMIGPTPAMDKYYSEYDTCGRGNFSDFRLQWLEHTPTMCLMWSNWPSTYIKAKEYCKRRGTRLGVFNTWDKMRILQRRNGLIYIGLDDLKTEGQFIWHNGEQLKSPNINDFFHKNEPSNSKGIEDCVVLKGSYLSDVPCNMIFLFVCELELGS</sequence>
<dbReference type="PROSITE" id="PS50041">
    <property type="entry name" value="C_TYPE_LECTIN_2"/>
    <property type="match status" value="1"/>
</dbReference>
<dbReference type="PROSITE" id="PS00615">
    <property type="entry name" value="C_TYPE_LECTIN_1"/>
    <property type="match status" value="1"/>
</dbReference>
<dbReference type="InterPro" id="IPR018378">
    <property type="entry name" value="C-type_lectin_CS"/>
</dbReference>
<dbReference type="SUPFAM" id="SSF56436">
    <property type="entry name" value="C-type lectin-like"/>
    <property type="match status" value="1"/>
</dbReference>
<evidence type="ECO:0000256" key="2">
    <source>
        <dbReference type="SAM" id="SignalP"/>
    </source>
</evidence>
<keyword evidence="2" id="KW-0732">Signal</keyword>